<gene>
    <name evidence="3" type="ORF">TM35_000421230</name>
</gene>
<keyword evidence="4" id="KW-1185">Reference proteome</keyword>
<comment type="caution">
    <text evidence="3">The sequence shown here is derived from an EMBL/GenBank/DDBJ whole genome shotgun (WGS) entry which is preliminary data.</text>
</comment>
<feature type="compositionally biased region" description="Polar residues" evidence="2">
    <location>
        <begin position="66"/>
        <end position="91"/>
    </location>
</feature>
<dbReference type="Proteomes" id="UP000192257">
    <property type="component" value="Unassembled WGS sequence"/>
</dbReference>
<dbReference type="RefSeq" id="XP_028878731.1">
    <property type="nucleotide sequence ID" value="XM_029029934.1"/>
</dbReference>
<keyword evidence="1" id="KW-0175">Coiled coil</keyword>
<accession>A0A1X0NIV2</accession>
<evidence type="ECO:0000256" key="1">
    <source>
        <dbReference type="SAM" id="Coils"/>
    </source>
</evidence>
<dbReference type="AlphaFoldDB" id="A0A1X0NIV2"/>
<evidence type="ECO:0000313" key="4">
    <source>
        <dbReference type="Proteomes" id="UP000192257"/>
    </source>
</evidence>
<proteinExistence type="predicted"/>
<evidence type="ECO:0000256" key="2">
    <source>
        <dbReference type="SAM" id="MobiDB-lite"/>
    </source>
</evidence>
<name>A0A1X0NIV2_9TRYP</name>
<organism evidence="3 4">
    <name type="scientific">Trypanosoma theileri</name>
    <dbReference type="NCBI Taxonomy" id="67003"/>
    <lineage>
        <taxon>Eukaryota</taxon>
        <taxon>Discoba</taxon>
        <taxon>Euglenozoa</taxon>
        <taxon>Kinetoplastea</taxon>
        <taxon>Metakinetoplastina</taxon>
        <taxon>Trypanosomatida</taxon>
        <taxon>Trypanosomatidae</taxon>
        <taxon>Trypanosoma</taxon>
    </lineage>
</organism>
<dbReference type="OrthoDB" id="10553615at2759"/>
<feature type="coiled-coil region" evidence="1">
    <location>
        <begin position="3"/>
        <end position="49"/>
    </location>
</feature>
<dbReference type="GeneID" id="39989714"/>
<evidence type="ECO:0000313" key="3">
    <source>
        <dbReference type="EMBL" id="ORC84665.1"/>
    </source>
</evidence>
<dbReference type="EMBL" id="NBCO01000042">
    <property type="protein sequence ID" value="ORC84665.1"/>
    <property type="molecule type" value="Genomic_DNA"/>
</dbReference>
<protein>
    <submittedName>
        <fullName evidence="3">Uncharacterized protein</fullName>
    </submittedName>
</protein>
<reference evidence="3 4" key="1">
    <citation type="submission" date="2017-03" db="EMBL/GenBank/DDBJ databases">
        <title>An alternative strategy for trypanosome survival in the mammalian bloodstream revealed through genome and transcriptome analysis of the ubiquitous bovine parasite Trypanosoma (Megatrypanum) theileri.</title>
        <authorList>
            <person name="Kelly S."/>
            <person name="Ivens A."/>
            <person name="Mott A."/>
            <person name="O'Neill E."/>
            <person name="Emms D."/>
            <person name="Macleod O."/>
            <person name="Voorheis P."/>
            <person name="Matthews J."/>
            <person name="Matthews K."/>
            <person name="Carrington M."/>
        </authorList>
    </citation>
    <scope>NUCLEOTIDE SEQUENCE [LARGE SCALE GENOMIC DNA]</scope>
    <source>
        <strain evidence="3">Edinburgh</strain>
    </source>
</reference>
<dbReference type="VEuPathDB" id="TriTrypDB:TM35_000421230"/>
<sequence length="338" mass="37097">MANKKLREVVRIMQEENERDRELVLALCRAEHQKLLEKQLAALVHLKEQQQHYRASYTASMKSVSSHTRQIPGQVKRSNSFSGGGTSSIVNKTPCVQRMNNSHKETLTEAEAEASVPVPTKTTRMNGVIPSYIDQMSSIRKGDPTNDNMAYGSSSSSGVYLDPWKIQVTGEQLESWQNVDSATTTTTATITQKVNPILSQLLPEWQRDVVTMTDEEVAKANLVDKIHRLYGDSTAVQGTLTPILQQQQHRQQQLHRRPSSTVMDPVAPERSSHFLSSVVKAGGTATATRTTTTTASSVGGGGGVVGTGRSVMSKEEVMSELRRLYGLEDSENGGNIDD</sequence>
<feature type="region of interest" description="Disordered" evidence="2">
    <location>
        <begin position="66"/>
        <end position="92"/>
    </location>
</feature>